<feature type="region of interest" description="Disordered" evidence="1">
    <location>
        <begin position="1"/>
        <end position="159"/>
    </location>
</feature>
<reference evidence="2" key="1">
    <citation type="submission" date="2020-11" db="EMBL/GenBank/DDBJ databases">
        <authorList>
            <person name="Tran Van P."/>
        </authorList>
    </citation>
    <scope>NUCLEOTIDE SEQUENCE</scope>
</reference>
<feature type="compositionally biased region" description="Polar residues" evidence="1">
    <location>
        <begin position="1"/>
        <end position="21"/>
    </location>
</feature>
<evidence type="ECO:0000256" key="1">
    <source>
        <dbReference type="SAM" id="MobiDB-lite"/>
    </source>
</evidence>
<evidence type="ECO:0000313" key="2">
    <source>
        <dbReference type="EMBL" id="CAD7259314.1"/>
    </source>
</evidence>
<protein>
    <submittedName>
        <fullName evidence="2">Uncharacterized protein</fullName>
    </submittedName>
</protein>
<gene>
    <name evidence="2" type="ORF">TSIB3V08_LOCUS3520</name>
</gene>
<feature type="compositionally biased region" description="Basic and acidic residues" evidence="1">
    <location>
        <begin position="102"/>
        <end position="113"/>
    </location>
</feature>
<dbReference type="EMBL" id="OC001176">
    <property type="protein sequence ID" value="CAD7259314.1"/>
    <property type="molecule type" value="Genomic_DNA"/>
</dbReference>
<dbReference type="AlphaFoldDB" id="A0A7R9AS92"/>
<sequence>MGCGSSNRTSSVAPEESTGTPPTHDGSDHNRHTPSLQSPADDSPSDSVRLSSSSPSLAPRRPVAQPMAFEVPVKEESLIRKHPPKRFQKLEDQQMTTPLSKEMLDERQAEARSRRIQILTQRVQSAKQRVPKKRMDYGDVSPEDDAIETMNRENSSVEL</sequence>
<name>A0A7R9AS92_TIMSH</name>
<feature type="compositionally biased region" description="Polar residues" evidence="1">
    <location>
        <begin position="118"/>
        <end position="127"/>
    </location>
</feature>
<organism evidence="2">
    <name type="scientific">Timema shepardi</name>
    <name type="common">Walking stick</name>
    <dbReference type="NCBI Taxonomy" id="629360"/>
    <lineage>
        <taxon>Eukaryota</taxon>
        <taxon>Metazoa</taxon>
        <taxon>Ecdysozoa</taxon>
        <taxon>Arthropoda</taxon>
        <taxon>Hexapoda</taxon>
        <taxon>Insecta</taxon>
        <taxon>Pterygota</taxon>
        <taxon>Neoptera</taxon>
        <taxon>Polyneoptera</taxon>
        <taxon>Phasmatodea</taxon>
        <taxon>Timematodea</taxon>
        <taxon>Timematoidea</taxon>
        <taxon>Timematidae</taxon>
        <taxon>Timema</taxon>
    </lineage>
</organism>
<accession>A0A7R9AS92</accession>
<feature type="compositionally biased region" description="Low complexity" evidence="1">
    <location>
        <begin position="41"/>
        <end position="64"/>
    </location>
</feature>
<proteinExistence type="predicted"/>